<evidence type="ECO:0000313" key="3">
    <source>
        <dbReference type="Proteomes" id="UP000018692"/>
    </source>
</evidence>
<proteinExistence type="inferred from homology"/>
<evidence type="ECO:0000256" key="1">
    <source>
        <dbReference type="ARBA" id="ARBA00006539"/>
    </source>
</evidence>
<dbReference type="InterPro" id="IPR009620">
    <property type="entry name" value="UPF0236"/>
</dbReference>
<gene>
    <name evidence="2" type="ORF">N568_0108785</name>
</gene>
<dbReference type="Proteomes" id="UP000018692">
    <property type="component" value="Unassembled WGS sequence"/>
</dbReference>
<dbReference type="PATRIC" id="fig|1380772.3.peg.1693"/>
<sequence length="98" mass="11523">MNFETVFEQKQKQSKEELFLAEIEAYDAEQTPRMKAKGYTFKGYVEKTVSFTFGTITSKRKRWKRNDENCYPVDAYLGIKKRQRVSEGLLQEIATDLP</sequence>
<dbReference type="EMBL" id="AVFE01000033">
    <property type="protein sequence ID" value="ETD04271.1"/>
    <property type="molecule type" value="Genomic_DNA"/>
</dbReference>
<reference evidence="2 3" key="1">
    <citation type="submission" date="2013-07" db="EMBL/GenBank/DDBJ databases">
        <title>Isolation of Lactococcus garvieae strain TRF1 from the fecal material of a timber rattlesnake.</title>
        <authorList>
            <person name="McLaughlin R.W."/>
            <person name="Cochran P.A."/>
            <person name="Dowd S.E."/>
        </authorList>
    </citation>
    <scope>NUCLEOTIDE SEQUENCE [LARGE SCALE GENOMIC DNA]</scope>
    <source>
        <strain evidence="2 3">TRF1</strain>
    </source>
</reference>
<evidence type="ECO:0008006" key="4">
    <source>
        <dbReference type="Google" id="ProtNLM"/>
    </source>
</evidence>
<dbReference type="AlphaFoldDB" id="V8AQ26"/>
<organism evidence="2 3">
    <name type="scientific">Lactococcus garvieae TRF1</name>
    <dbReference type="NCBI Taxonomy" id="1380772"/>
    <lineage>
        <taxon>Bacteria</taxon>
        <taxon>Bacillati</taxon>
        <taxon>Bacillota</taxon>
        <taxon>Bacilli</taxon>
        <taxon>Lactobacillales</taxon>
        <taxon>Streptococcaceae</taxon>
        <taxon>Lactococcus</taxon>
    </lineage>
</organism>
<comment type="caution">
    <text evidence="2">The sequence shown here is derived from an EMBL/GenBank/DDBJ whole genome shotgun (WGS) entry which is preliminary data.</text>
</comment>
<accession>V8AQ26</accession>
<comment type="similarity">
    <text evidence="1">Belongs to the UPF0236 family.</text>
</comment>
<dbReference type="Pfam" id="PF06782">
    <property type="entry name" value="UPF0236"/>
    <property type="match status" value="1"/>
</dbReference>
<evidence type="ECO:0000313" key="2">
    <source>
        <dbReference type="EMBL" id="ETD04271.1"/>
    </source>
</evidence>
<name>V8AQ26_9LACT</name>
<protein>
    <recommendedName>
        <fullName evidence="4">Transposase</fullName>
    </recommendedName>
</protein>